<accession>A0A9P7QUS2</accession>
<feature type="non-terminal residue" evidence="1">
    <location>
        <position position="1"/>
    </location>
</feature>
<comment type="caution">
    <text evidence="1">The sequence shown here is derived from an EMBL/GenBank/DDBJ whole genome shotgun (WGS) entry which is preliminary data.</text>
</comment>
<proteinExistence type="predicted"/>
<reference evidence="1" key="1">
    <citation type="submission" date="2021-05" db="EMBL/GenBank/DDBJ databases">
        <title>Comparative genomics of three Colletotrichum scovillei strains and genetic complementation revealed genes involved fungal growth and virulence on chili pepper.</title>
        <authorList>
            <person name="Hsieh D.-K."/>
            <person name="Chuang S.-C."/>
            <person name="Chen C.-Y."/>
            <person name="Chao Y.-T."/>
            <person name="Lu M.-Y.J."/>
            <person name="Lee M.-H."/>
            <person name="Shih M.-C."/>
        </authorList>
    </citation>
    <scope>NUCLEOTIDE SEQUENCE</scope>
    <source>
        <strain evidence="1">Coll-153</strain>
    </source>
</reference>
<protein>
    <submittedName>
        <fullName evidence="1">Uncharacterized protein</fullName>
    </submittedName>
</protein>
<dbReference type="Proteomes" id="UP000699042">
    <property type="component" value="Unassembled WGS sequence"/>
</dbReference>
<evidence type="ECO:0000313" key="1">
    <source>
        <dbReference type="EMBL" id="KAG7043109.1"/>
    </source>
</evidence>
<evidence type="ECO:0000313" key="2">
    <source>
        <dbReference type="Proteomes" id="UP000699042"/>
    </source>
</evidence>
<name>A0A9P7QUS2_9PEZI</name>
<organism evidence="1 2">
    <name type="scientific">Colletotrichum scovillei</name>
    <dbReference type="NCBI Taxonomy" id="1209932"/>
    <lineage>
        <taxon>Eukaryota</taxon>
        <taxon>Fungi</taxon>
        <taxon>Dikarya</taxon>
        <taxon>Ascomycota</taxon>
        <taxon>Pezizomycotina</taxon>
        <taxon>Sordariomycetes</taxon>
        <taxon>Hypocreomycetidae</taxon>
        <taxon>Glomerellales</taxon>
        <taxon>Glomerellaceae</taxon>
        <taxon>Colletotrichum</taxon>
        <taxon>Colletotrichum acutatum species complex</taxon>
    </lineage>
</organism>
<dbReference type="EMBL" id="JAESDN010000012">
    <property type="protein sequence ID" value="KAG7043109.1"/>
    <property type="molecule type" value="Genomic_DNA"/>
</dbReference>
<keyword evidence="2" id="KW-1185">Reference proteome</keyword>
<sequence>VVCVLHVCEPAARGLPRFDSRDPERLLSRASPPRAGFLMKS</sequence>
<dbReference type="AlphaFoldDB" id="A0A9P7QUS2"/>
<gene>
    <name evidence="1" type="ORF">JMJ77_002820</name>
</gene>